<comment type="caution">
    <text evidence="9">The sequence shown here is derived from an EMBL/GenBank/DDBJ whole genome shotgun (WGS) entry which is preliminary data.</text>
</comment>
<dbReference type="EMBL" id="JBHSCW010000001">
    <property type="protein sequence ID" value="MFC4350105.1"/>
    <property type="molecule type" value="Genomic_DNA"/>
</dbReference>
<feature type="transmembrane region" description="Helical" evidence="7">
    <location>
        <begin position="178"/>
        <end position="199"/>
    </location>
</feature>
<evidence type="ECO:0000256" key="1">
    <source>
        <dbReference type="ARBA" id="ARBA00004651"/>
    </source>
</evidence>
<feature type="transmembrane region" description="Helical" evidence="7">
    <location>
        <begin position="106"/>
        <end position="123"/>
    </location>
</feature>
<keyword evidence="10" id="KW-1185">Reference proteome</keyword>
<dbReference type="PANTHER" id="PTHR30353">
    <property type="entry name" value="INNER MEMBRANE PROTEIN DEDA-RELATED"/>
    <property type="match status" value="1"/>
</dbReference>
<evidence type="ECO:0000256" key="7">
    <source>
        <dbReference type="RuleBase" id="RU367016"/>
    </source>
</evidence>
<reference evidence="10" key="1">
    <citation type="journal article" date="2019" name="Int. J. Syst. Evol. Microbiol.">
        <title>The Global Catalogue of Microorganisms (GCM) 10K type strain sequencing project: providing services to taxonomists for standard genome sequencing and annotation.</title>
        <authorList>
            <consortium name="The Broad Institute Genomics Platform"/>
            <consortium name="The Broad Institute Genome Sequencing Center for Infectious Disease"/>
            <person name="Wu L."/>
            <person name="Ma J."/>
        </authorList>
    </citation>
    <scope>NUCLEOTIDE SEQUENCE [LARGE SCALE GENOMIC DNA]</scope>
    <source>
        <strain evidence="10">CECT 8472</strain>
    </source>
</reference>
<feature type="domain" description="VTT" evidence="8">
    <location>
        <begin position="40"/>
        <end position="163"/>
    </location>
</feature>
<keyword evidence="6 7" id="KW-0472">Membrane</keyword>
<evidence type="ECO:0000256" key="4">
    <source>
        <dbReference type="ARBA" id="ARBA00022692"/>
    </source>
</evidence>
<feature type="transmembrane region" description="Helical" evidence="7">
    <location>
        <begin position="143"/>
        <end position="166"/>
    </location>
</feature>
<feature type="transmembrane region" description="Helical" evidence="7">
    <location>
        <begin position="60"/>
        <end position="80"/>
    </location>
</feature>
<dbReference type="Proteomes" id="UP001595799">
    <property type="component" value="Unassembled WGS sequence"/>
</dbReference>
<comment type="similarity">
    <text evidence="2 7">Belongs to the DedA family.</text>
</comment>
<keyword evidence="4 7" id="KW-0812">Transmembrane</keyword>
<accession>A0ABV8UG15</accession>
<keyword evidence="5 7" id="KW-1133">Transmembrane helix</keyword>
<comment type="subcellular location">
    <subcellularLocation>
        <location evidence="1 7">Cell membrane</location>
        <topology evidence="1 7">Multi-pass membrane protein</topology>
    </subcellularLocation>
</comment>
<dbReference type="Pfam" id="PF09335">
    <property type="entry name" value="VTT_dom"/>
    <property type="match status" value="1"/>
</dbReference>
<feature type="transmembrane region" description="Helical" evidence="7">
    <location>
        <begin position="32"/>
        <end position="54"/>
    </location>
</feature>
<evidence type="ECO:0000313" key="10">
    <source>
        <dbReference type="Proteomes" id="UP001595799"/>
    </source>
</evidence>
<proteinExistence type="inferred from homology"/>
<evidence type="ECO:0000256" key="6">
    <source>
        <dbReference type="ARBA" id="ARBA00023136"/>
    </source>
</evidence>
<evidence type="ECO:0000313" key="9">
    <source>
        <dbReference type="EMBL" id="MFC4350105.1"/>
    </source>
</evidence>
<evidence type="ECO:0000259" key="8">
    <source>
        <dbReference type="Pfam" id="PF09335"/>
    </source>
</evidence>
<dbReference type="PANTHER" id="PTHR30353:SF15">
    <property type="entry name" value="INNER MEMBRANE PROTEIN YABI"/>
    <property type="match status" value="1"/>
</dbReference>
<sequence length="207" mass="22732">MEGWLADILAFVETNQQWAAPLLFLMAFGESLAVVGILLPCTALLMASGGLIGAGALDPWPVLLGSIPGAILGDSVSYWLGRWLGPRLLRVPVFARHRRMLARGRLFFRRYGMAAILFGRFIGPLRASVPLIAGTLSMPQLRFQLANVFSAILWVPILLAPGYLTARGVAWARTSPERWDLVLTLLGVAVLTLFAGYLLHRWLKVRA</sequence>
<evidence type="ECO:0000256" key="2">
    <source>
        <dbReference type="ARBA" id="ARBA00010792"/>
    </source>
</evidence>
<dbReference type="InterPro" id="IPR032816">
    <property type="entry name" value="VTT_dom"/>
</dbReference>
<dbReference type="RefSeq" id="WP_382420227.1">
    <property type="nucleotide sequence ID" value="NZ_JBHSCW010000001.1"/>
</dbReference>
<gene>
    <name evidence="9" type="ORF">ACFOW6_00975</name>
</gene>
<evidence type="ECO:0000256" key="5">
    <source>
        <dbReference type="ARBA" id="ARBA00022989"/>
    </source>
</evidence>
<protein>
    <submittedName>
        <fullName evidence="9">DedA family protein</fullName>
    </submittedName>
</protein>
<keyword evidence="3 7" id="KW-1003">Cell membrane</keyword>
<organism evidence="9 10">
    <name type="scientific">Fodinicurvata halophila</name>
    <dbReference type="NCBI Taxonomy" id="1419723"/>
    <lineage>
        <taxon>Bacteria</taxon>
        <taxon>Pseudomonadati</taxon>
        <taxon>Pseudomonadota</taxon>
        <taxon>Alphaproteobacteria</taxon>
        <taxon>Rhodospirillales</taxon>
        <taxon>Rhodovibrionaceae</taxon>
        <taxon>Fodinicurvata</taxon>
    </lineage>
</organism>
<evidence type="ECO:0000256" key="3">
    <source>
        <dbReference type="ARBA" id="ARBA00022475"/>
    </source>
</evidence>
<dbReference type="InterPro" id="IPR032818">
    <property type="entry name" value="DedA-like"/>
</dbReference>
<name>A0ABV8UG15_9PROT</name>